<protein>
    <submittedName>
        <fullName evidence="3">Isochorismate hydrolase</fullName>
    </submittedName>
</protein>
<comment type="caution">
    <text evidence="3">The sequence shown here is derived from an EMBL/GenBank/DDBJ whole genome shotgun (WGS) entry which is preliminary data.</text>
</comment>
<accession>A0A7W0CC29</accession>
<keyword evidence="1 3" id="KW-0378">Hydrolase</keyword>
<dbReference type="SUPFAM" id="SSF52499">
    <property type="entry name" value="Isochorismatase-like hydrolases"/>
    <property type="match status" value="1"/>
</dbReference>
<evidence type="ECO:0000313" key="4">
    <source>
        <dbReference type="Proteomes" id="UP000525298"/>
    </source>
</evidence>
<dbReference type="Pfam" id="PF00857">
    <property type="entry name" value="Isochorismatase"/>
    <property type="match status" value="1"/>
</dbReference>
<feature type="domain" description="Isochorismatase-like" evidence="2">
    <location>
        <begin position="22"/>
        <end position="189"/>
    </location>
</feature>
<dbReference type="InterPro" id="IPR016291">
    <property type="entry name" value="Isochorismatase"/>
</dbReference>
<proteinExistence type="predicted"/>
<dbReference type="PANTHER" id="PTHR43540:SF6">
    <property type="entry name" value="ISOCHORISMATASE-LIKE DOMAIN-CONTAINING PROTEIN"/>
    <property type="match status" value="1"/>
</dbReference>
<evidence type="ECO:0000313" key="3">
    <source>
        <dbReference type="EMBL" id="MBA2882975.1"/>
    </source>
</evidence>
<dbReference type="PRINTS" id="PR01398">
    <property type="entry name" value="ISCHRISMTASE"/>
</dbReference>
<name>A0A7W0CC29_9BACT</name>
<organism evidence="3 4">
    <name type="scientific">Desulfosalsimonas propionicica</name>
    <dbReference type="NCBI Taxonomy" id="332175"/>
    <lineage>
        <taxon>Bacteria</taxon>
        <taxon>Pseudomonadati</taxon>
        <taxon>Thermodesulfobacteriota</taxon>
        <taxon>Desulfobacteria</taxon>
        <taxon>Desulfobacterales</taxon>
        <taxon>Desulfosalsimonadaceae</taxon>
        <taxon>Desulfosalsimonas</taxon>
    </lineage>
</organism>
<keyword evidence="4" id="KW-1185">Reference proteome</keyword>
<dbReference type="InterPro" id="IPR000868">
    <property type="entry name" value="Isochorismatase-like_dom"/>
</dbReference>
<dbReference type="EMBL" id="JACDUS010000014">
    <property type="protein sequence ID" value="MBA2882975.1"/>
    <property type="molecule type" value="Genomic_DNA"/>
</dbReference>
<dbReference type="Proteomes" id="UP000525298">
    <property type="component" value="Unassembled WGS sequence"/>
</dbReference>
<dbReference type="Gene3D" id="3.40.50.850">
    <property type="entry name" value="Isochorismatase-like"/>
    <property type="match status" value="1"/>
</dbReference>
<dbReference type="GO" id="GO:0008908">
    <property type="term" value="F:isochorismatase activity"/>
    <property type="evidence" value="ECO:0007669"/>
    <property type="project" value="InterPro"/>
</dbReference>
<gene>
    <name evidence="3" type="ORF">HNR65_003331</name>
</gene>
<dbReference type="CDD" id="cd00431">
    <property type="entry name" value="cysteine_hydrolases"/>
    <property type="match status" value="1"/>
</dbReference>
<dbReference type="InterPro" id="IPR036380">
    <property type="entry name" value="Isochorismatase-like_sf"/>
</dbReference>
<reference evidence="3 4" key="1">
    <citation type="submission" date="2020-07" db="EMBL/GenBank/DDBJ databases">
        <title>Genomic Encyclopedia of Type Strains, Phase IV (KMG-IV): sequencing the most valuable type-strain genomes for metagenomic binning, comparative biology and taxonomic classification.</title>
        <authorList>
            <person name="Goeker M."/>
        </authorList>
    </citation>
    <scope>NUCLEOTIDE SEQUENCE [LARGE SCALE GENOMIC DNA]</scope>
    <source>
        <strain evidence="3 4">DSM 17721</strain>
    </source>
</reference>
<dbReference type="RefSeq" id="WP_181552589.1">
    <property type="nucleotide sequence ID" value="NZ_JACDUS010000014.1"/>
</dbReference>
<evidence type="ECO:0000259" key="2">
    <source>
        <dbReference type="Pfam" id="PF00857"/>
    </source>
</evidence>
<evidence type="ECO:0000256" key="1">
    <source>
        <dbReference type="ARBA" id="ARBA00022801"/>
    </source>
</evidence>
<dbReference type="PANTHER" id="PTHR43540">
    <property type="entry name" value="PEROXYUREIDOACRYLATE/UREIDOACRYLATE AMIDOHYDROLASE-RELATED"/>
    <property type="match status" value="1"/>
</dbReference>
<sequence>MDCFKEISHYNIREAKPRPAKCALLVIDMQQYFQSIASPIIGNVISIIEACRSRNMRIIFTRHGHSDISKDGGMLYQWWGDCIEYGSKDWELIKAIQPGDYDAVLDKNRYNAFHGTTLDESLRSIKIEELIITGALTNCCCETTARDAFVRDYRVFFAGDATATVNEELHLASLKNLAFGFAHILSTDQICDYLKEQGTGSEMVCSSRA</sequence>
<dbReference type="AlphaFoldDB" id="A0A7W0CC29"/>
<dbReference type="InterPro" id="IPR050272">
    <property type="entry name" value="Isochorismatase-like_hydrls"/>
</dbReference>